<organism evidence="2 3">
    <name type="scientific">Stephania yunnanensis</name>
    <dbReference type="NCBI Taxonomy" id="152371"/>
    <lineage>
        <taxon>Eukaryota</taxon>
        <taxon>Viridiplantae</taxon>
        <taxon>Streptophyta</taxon>
        <taxon>Embryophyta</taxon>
        <taxon>Tracheophyta</taxon>
        <taxon>Spermatophyta</taxon>
        <taxon>Magnoliopsida</taxon>
        <taxon>Ranunculales</taxon>
        <taxon>Menispermaceae</taxon>
        <taxon>Menispermoideae</taxon>
        <taxon>Cissampelideae</taxon>
        <taxon>Stephania</taxon>
    </lineage>
</organism>
<evidence type="ECO:0000313" key="3">
    <source>
        <dbReference type="Proteomes" id="UP001420932"/>
    </source>
</evidence>
<evidence type="ECO:0000313" key="2">
    <source>
        <dbReference type="EMBL" id="KAK9092761.1"/>
    </source>
</evidence>
<reference evidence="2 3" key="1">
    <citation type="submission" date="2024-01" db="EMBL/GenBank/DDBJ databases">
        <title>Genome assemblies of Stephania.</title>
        <authorList>
            <person name="Yang L."/>
        </authorList>
    </citation>
    <scope>NUCLEOTIDE SEQUENCE [LARGE SCALE GENOMIC DNA]</scope>
    <source>
        <strain evidence="2">YNDBR</strain>
        <tissue evidence="2">Leaf</tissue>
    </source>
</reference>
<accession>A0AAP0HQF5</accession>
<proteinExistence type="predicted"/>
<protein>
    <submittedName>
        <fullName evidence="2">Uncharacterized protein</fullName>
    </submittedName>
</protein>
<sequence length="53" mass="6064">MDDAMRAWAGWRWRTDTAMRAIGRRMAWKRAAHSSSAQPSTSRPGKEKIGDYP</sequence>
<feature type="region of interest" description="Disordered" evidence="1">
    <location>
        <begin position="29"/>
        <end position="53"/>
    </location>
</feature>
<feature type="compositionally biased region" description="Polar residues" evidence="1">
    <location>
        <begin position="33"/>
        <end position="43"/>
    </location>
</feature>
<dbReference type="AlphaFoldDB" id="A0AAP0HQF5"/>
<keyword evidence="3" id="KW-1185">Reference proteome</keyword>
<evidence type="ECO:0000256" key="1">
    <source>
        <dbReference type="SAM" id="MobiDB-lite"/>
    </source>
</evidence>
<feature type="compositionally biased region" description="Basic and acidic residues" evidence="1">
    <location>
        <begin position="44"/>
        <end position="53"/>
    </location>
</feature>
<dbReference type="Proteomes" id="UP001420932">
    <property type="component" value="Unassembled WGS sequence"/>
</dbReference>
<gene>
    <name evidence="2" type="ORF">Syun_027672</name>
</gene>
<dbReference type="EMBL" id="JBBNAF010000012">
    <property type="protein sequence ID" value="KAK9092761.1"/>
    <property type="molecule type" value="Genomic_DNA"/>
</dbReference>
<comment type="caution">
    <text evidence="2">The sequence shown here is derived from an EMBL/GenBank/DDBJ whole genome shotgun (WGS) entry which is preliminary data.</text>
</comment>
<name>A0AAP0HQF5_9MAGN</name>